<reference evidence="4" key="1">
    <citation type="journal article" date="2019" name="Int. J. Syst. Evol. Microbiol.">
        <title>The Global Catalogue of Microorganisms (GCM) 10K type strain sequencing project: providing services to taxonomists for standard genome sequencing and annotation.</title>
        <authorList>
            <consortium name="The Broad Institute Genomics Platform"/>
            <consortium name="The Broad Institute Genome Sequencing Center for Infectious Disease"/>
            <person name="Wu L."/>
            <person name="Ma J."/>
        </authorList>
    </citation>
    <scope>NUCLEOTIDE SEQUENCE [LARGE SCALE GENOMIC DNA]</scope>
    <source>
        <strain evidence="4">CGMCC 4.1721</strain>
    </source>
</reference>
<feature type="signal peptide" evidence="2">
    <location>
        <begin position="1"/>
        <end position="22"/>
    </location>
</feature>
<accession>A0ABW0AYZ8</accession>
<evidence type="ECO:0000256" key="2">
    <source>
        <dbReference type="SAM" id="SignalP"/>
    </source>
</evidence>
<dbReference type="PROSITE" id="PS51257">
    <property type="entry name" value="PROKAR_LIPOPROTEIN"/>
    <property type="match status" value="1"/>
</dbReference>
<dbReference type="EMBL" id="JBHSKI010000002">
    <property type="protein sequence ID" value="MFC5170129.1"/>
    <property type="molecule type" value="Genomic_DNA"/>
</dbReference>
<feature type="region of interest" description="Disordered" evidence="1">
    <location>
        <begin position="42"/>
        <end position="63"/>
    </location>
</feature>
<evidence type="ECO:0008006" key="5">
    <source>
        <dbReference type="Google" id="ProtNLM"/>
    </source>
</evidence>
<evidence type="ECO:0000313" key="4">
    <source>
        <dbReference type="Proteomes" id="UP001596208"/>
    </source>
</evidence>
<dbReference type="RefSeq" id="WP_053929383.1">
    <property type="nucleotide sequence ID" value="NZ_JBHSKI010000002.1"/>
</dbReference>
<comment type="caution">
    <text evidence="3">The sequence shown here is derived from an EMBL/GenBank/DDBJ whole genome shotgun (WGS) entry which is preliminary data.</text>
</comment>
<sequence length="209" mass="22358">MRTKILYMVIAAAVSLSASGCASEDSDAAGAEAQTIGEILPQKLARPADRPKEDLQPSPADDATFGENLAYELRRKTLAMADASGEATAECPEDVGSKSGTQVSCTVTYEGLEVAWNVSIGDESGWSENVVEYTAAPRNGLLTREGVARLLYGNHRDSIDYALCNDIPEAVLVPLNTETDYACELVPKGKKPIGFNEKVRVTEAGPRVY</sequence>
<protein>
    <recommendedName>
        <fullName evidence="5">DUF4333 domain-containing protein</fullName>
    </recommendedName>
</protein>
<dbReference type="Proteomes" id="UP001596208">
    <property type="component" value="Unassembled WGS sequence"/>
</dbReference>
<organism evidence="3 4">
    <name type="scientific">Streptomyces mutomycini</name>
    <dbReference type="NCBI Taxonomy" id="284036"/>
    <lineage>
        <taxon>Bacteria</taxon>
        <taxon>Bacillati</taxon>
        <taxon>Actinomycetota</taxon>
        <taxon>Actinomycetes</taxon>
        <taxon>Kitasatosporales</taxon>
        <taxon>Streptomycetaceae</taxon>
        <taxon>Streptomyces</taxon>
    </lineage>
</organism>
<gene>
    <name evidence="3" type="ORF">ACFPRK_05885</name>
</gene>
<feature type="compositionally biased region" description="Basic and acidic residues" evidence="1">
    <location>
        <begin position="46"/>
        <end position="55"/>
    </location>
</feature>
<evidence type="ECO:0000256" key="1">
    <source>
        <dbReference type="SAM" id="MobiDB-lite"/>
    </source>
</evidence>
<keyword evidence="4" id="KW-1185">Reference proteome</keyword>
<proteinExistence type="predicted"/>
<name>A0ABW0AYZ8_9ACTN</name>
<feature type="chain" id="PRO_5046280915" description="DUF4333 domain-containing protein" evidence="2">
    <location>
        <begin position="23"/>
        <end position="209"/>
    </location>
</feature>
<evidence type="ECO:0000313" key="3">
    <source>
        <dbReference type="EMBL" id="MFC5170129.1"/>
    </source>
</evidence>
<keyword evidence="2" id="KW-0732">Signal</keyword>